<dbReference type="EMBL" id="KN822974">
    <property type="protein sequence ID" value="KIO30258.1"/>
    <property type="molecule type" value="Genomic_DNA"/>
</dbReference>
<evidence type="ECO:0000256" key="4">
    <source>
        <dbReference type="ARBA" id="ARBA00022927"/>
    </source>
</evidence>
<keyword evidence="3" id="KW-0813">Transport</keyword>
<comment type="similarity">
    <text evidence="2">Belongs to the VPS52 family.</text>
</comment>
<feature type="domain" description="Vps52 C-terminal" evidence="7">
    <location>
        <begin position="254"/>
        <end position="295"/>
    </location>
</feature>
<dbReference type="GO" id="GO:0032456">
    <property type="term" value="P:endocytic recycling"/>
    <property type="evidence" value="ECO:0007669"/>
    <property type="project" value="TreeGrafter"/>
</dbReference>
<evidence type="ECO:0000256" key="2">
    <source>
        <dbReference type="ARBA" id="ARBA00008180"/>
    </source>
</evidence>
<evidence type="ECO:0000256" key="3">
    <source>
        <dbReference type="ARBA" id="ARBA00022448"/>
    </source>
</evidence>
<reference evidence="9" key="2">
    <citation type="submission" date="2015-01" db="EMBL/GenBank/DDBJ databases">
        <title>Evolutionary Origins and Diversification of the Mycorrhizal Mutualists.</title>
        <authorList>
            <consortium name="DOE Joint Genome Institute"/>
            <consortium name="Mycorrhizal Genomics Consortium"/>
            <person name="Kohler A."/>
            <person name="Kuo A."/>
            <person name="Nagy L.G."/>
            <person name="Floudas D."/>
            <person name="Copeland A."/>
            <person name="Barry K.W."/>
            <person name="Cichocki N."/>
            <person name="Veneault-Fourrey C."/>
            <person name="LaButti K."/>
            <person name="Lindquist E.A."/>
            <person name="Lipzen A."/>
            <person name="Lundell T."/>
            <person name="Morin E."/>
            <person name="Murat C."/>
            <person name="Riley R."/>
            <person name="Ohm R."/>
            <person name="Sun H."/>
            <person name="Tunlid A."/>
            <person name="Henrissat B."/>
            <person name="Grigoriev I.V."/>
            <person name="Hibbett D.S."/>
            <person name="Martin F."/>
        </authorList>
    </citation>
    <scope>NUCLEOTIDE SEQUENCE [LARGE SCALE GENOMIC DNA]</scope>
    <source>
        <strain evidence="9">MUT 4182</strain>
    </source>
</reference>
<dbReference type="AlphaFoldDB" id="A0A0C3L8U0"/>
<keyword evidence="4" id="KW-0653">Protein transport</keyword>
<dbReference type="InterPro" id="IPR048361">
    <property type="entry name" value="Vps52_C"/>
</dbReference>
<evidence type="ECO:0000256" key="1">
    <source>
        <dbReference type="ARBA" id="ARBA00004601"/>
    </source>
</evidence>
<sequence length="583" mass="65736">MNQLVTDRERAKNFVELHDQVSASIELLDSLESFLGTFQNDLSAVSGQISDLQARSKEFEARLQGRKRIERPLSQLLSDLSISPELVTTILDTPVAEPWIHVIEEFQQKLQSIKVRSRVKAARDLAELVEGLRIAAATKIRAFFQAAMQPIRTSISTNMHVLQSSVFLKYAPLYAFLQRHAKSVAQEIQRAYIGCAKLYYETGFRRYTRSLGYIKTRTVEKPVLIGNVANETGVPGPFVDTERLVFAKLEGSGTTLAYMADDKTYKEPMESLFRSMLMVLLDNACAEYLFIVKFFREPADLPVLPPSPMPRSPQPGTPIASTFHLDRAGTEVGSERGGTASKRLSVISVAESNLGLPNKEQEKEQRASLDGIWKQIMEPVTQFCKACPDRSFTFAESCLEPPPPIVPLLTMVRMNEVVLAESQKRDCAPLETFLLGLRLMMWPIFQKEMNAQVESLKKMVDSTGSGFLIRGTTLKDSWIQLACQRYAALFTSFVALTGEDEEAMLFSNLMRLRQEVNRLIITQAEKMKDPAHSATYLATTYEILLHNLSTGPHSTTHPKAQAEVAHWRQREEEARRRISLVRR</sequence>
<proteinExistence type="inferred from homology"/>
<dbReference type="GO" id="GO:0005829">
    <property type="term" value="C:cytosol"/>
    <property type="evidence" value="ECO:0007669"/>
    <property type="project" value="GOC"/>
</dbReference>
<evidence type="ECO:0000259" key="7">
    <source>
        <dbReference type="Pfam" id="PF20655"/>
    </source>
</evidence>
<dbReference type="GO" id="GO:0000938">
    <property type="term" value="C:GARP complex"/>
    <property type="evidence" value="ECO:0007669"/>
    <property type="project" value="TreeGrafter"/>
</dbReference>
<evidence type="ECO:0000259" key="6">
    <source>
        <dbReference type="Pfam" id="PF04129"/>
    </source>
</evidence>
<accession>A0A0C3L8U0</accession>
<dbReference type="Pfam" id="PF04129">
    <property type="entry name" value="Vps52_CC"/>
    <property type="match status" value="1"/>
</dbReference>
<comment type="subcellular location">
    <subcellularLocation>
        <location evidence="1">Golgi apparatus</location>
        <location evidence="1">trans-Golgi network</location>
    </subcellularLocation>
</comment>
<dbReference type="GO" id="GO:0015031">
    <property type="term" value="P:protein transport"/>
    <property type="evidence" value="ECO:0007669"/>
    <property type="project" value="UniProtKB-KW"/>
</dbReference>
<dbReference type="InterPro" id="IPR007258">
    <property type="entry name" value="Vps52"/>
</dbReference>
<dbReference type="GO" id="GO:0042147">
    <property type="term" value="P:retrograde transport, endosome to Golgi"/>
    <property type="evidence" value="ECO:0007669"/>
    <property type="project" value="TreeGrafter"/>
</dbReference>
<dbReference type="Pfam" id="PF20655">
    <property type="entry name" value="Vps52_C"/>
    <property type="match status" value="2"/>
</dbReference>
<evidence type="ECO:0000256" key="5">
    <source>
        <dbReference type="ARBA" id="ARBA00023034"/>
    </source>
</evidence>
<dbReference type="InterPro" id="IPR048319">
    <property type="entry name" value="Vps52_CC"/>
</dbReference>
<feature type="domain" description="Vps52 C-terminal" evidence="7">
    <location>
        <begin position="404"/>
        <end position="550"/>
    </location>
</feature>
<keyword evidence="5" id="KW-0333">Golgi apparatus</keyword>
<dbReference type="PANTHER" id="PTHR14190:SF7">
    <property type="entry name" value="VACUOLAR PROTEIN SORTING-ASSOCIATED PROTEIN 52 HOMOLOG"/>
    <property type="match status" value="1"/>
</dbReference>
<dbReference type="PANTHER" id="PTHR14190">
    <property type="entry name" value="SUPPRESSOR OF ACTIN MUTATIONS 2/VACUOLAR PROTEIN SORTING 52"/>
    <property type="match status" value="1"/>
</dbReference>
<gene>
    <name evidence="8" type="ORF">M407DRAFT_14386</name>
</gene>
<organism evidence="8 9">
    <name type="scientific">Tulasnella calospora MUT 4182</name>
    <dbReference type="NCBI Taxonomy" id="1051891"/>
    <lineage>
        <taxon>Eukaryota</taxon>
        <taxon>Fungi</taxon>
        <taxon>Dikarya</taxon>
        <taxon>Basidiomycota</taxon>
        <taxon>Agaricomycotina</taxon>
        <taxon>Agaricomycetes</taxon>
        <taxon>Cantharellales</taxon>
        <taxon>Tulasnellaceae</taxon>
        <taxon>Tulasnella</taxon>
    </lineage>
</organism>
<dbReference type="Proteomes" id="UP000054248">
    <property type="component" value="Unassembled WGS sequence"/>
</dbReference>
<dbReference type="GO" id="GO:0006896">
    <property type="term" value="P:Golgi to vacuole transport"/>
    <property type="evidence" value="ECO:0007669"/>
    <property type="project" value="TreeGrafter"/>
</dbReference>
<protein>
    <recommendedName>
        <fullName evidence="10">Vacuolar sorting protein</fullName>
    </recommendedName>
</protein>
<dbReference type="HOGENOM" id="CLU_029212_0_0_1"/>
<evidence type="ECO:0000313" key="9">
    <source>
        <dbReference type="Proteomes" id="UP000054248"/>
    </source>
</evidence>
<feature type="domain" description="Vps52 coiled-coil" evidence="6">
    <location>
        <begin position="11"/>
        <end position="177"/>
    </location>
</feature>
<evidence type="ECO:0008006" key="10">
    <source>
        <dbReference type="Google" id="ProtNLM"/>
    </source>
</evidence>
<evidence type="ECO:0000313" key="8">
    <source>
        <dbReference type="EMBL" id="KIO30258.1"/>
    </source>
</evidence>
<dbReference type="OrthoDB" id="19482at2759"/>
<dbReference type="STRING" id="1051891.A0A0C3L8U0"/>
<reference evidence="8 9" key="1">
    <citation type="submission" date="2014-04" db="EMBL/GenBank/DDBJ databases">
        <authorList>
            <consortium name="DOE Joint Genome Institute"/>
            <person name="Kuo A."/>
            <person name="Girlanda M."/>
            <person name="Perotto S."/>
            <person name="Kohler A."/>
            <person name="Nagy L.G."/>
            <person name="Floudas D."/>
            <person name="Copeland A."/>
            <person name="Barry K.W."/>
            <person name="Cichocki N."/>
            <person name="Veneault-Fourrey C."/>
            <person name="LaButti K."/>
            <person name="Lindquist E.A."/>
            <person name="Lipzen A."/>
            <person name="Lundell T."/>
            <person name="Morin E."/>
            <person name="Murat C."/>
            <person name="Sun H."/>
            <person name="Tunlid A."/>
            <person name="Henrissat B."/>
            <person name="Grigoriev I.V."/>
            <person name="Hibbett D.S."/>
            <person name="Martin F."/>
            <person name="Nordberg H.P."/>
            <person name="Cantor M.N."/>
            <person name="Hua S.X."/>
        </authorList>
    </citation>
    <scope>NUCLEOTIDE SEQUENCE [LARGE SCALE GENOMIC DNA]</scope>
    <source>
        <strain evidence="8 9">MUT 4182</strain>
    </source>
</reference>
<dbReference type="GO" id="GO:0019905">
    <property type="term" value="F:syntaxin binding"/>
    <property type="evidence" value="ECO:0007669"/>
    <property type="project" value="TreeGrafter"/>
</dbReference>
<name>A0A0C3L8U0_9AGAM</name>
<keyword evidence="9" id="KW-1185">Reference proteome</keyword>